<accession>A0A2T4BHU5</accession>
<evidence type="ECO:0000256" key="4">
    <source>
        <dbReference type="ARBA" id="ARBA00022694"/>
    </source>
</evidence>
<dbReference type="InterPro" id="IPR019775">
    <property type="entry name" value="WD40_repeat_CS"/>
</dbReference>
<comment type="subcellular location">
    <subcellularLocation>
        <location evidence="1">Cytoplasm</location>
    </subcellularLocation>
</comment>
<proteinExistence type="inferred from homology"/>
<dbReference type="GO" id="GO:0005737">
    <property type="term" value="C:cytoplasm"/>
    <property type="evidence" value="ECO:0007669"/>
    <property type="project" value="UniProtKB-SubCell"/>
</dbReference>
<keyword evidence="5" id="KW-0677">Repeat</keyword>
<reference evidence="9" key="1">
    <citation type="submission" date="2016-07" db="EMBL/GenBank/DDBJ databases">
        <title>Multiple horizontal gene transfer events from other fungi enriched the ability of initially mycotrophic Trichoderma (Ascomycota) to feed on dead plant biomass.</title>
        <authorList>
            <consortium name="DOE Joint Genome Institute"/>
            <person name="Atanasova L."/>
            <person name="Chenthamara K."/>
            <person name="Zhang J."/>
            <person name="Grujic M."/>
            <person name="Henrissat B."/>
            <person name="Kuo A."/>
            <person name="Aerts A."/>
            <person name="Salamov A."/>
            <person name="Lipzen A."/>
            <person name="Labutti K."/>
            <person name="Barry K."/>
            <person name="Miao Y."/>
            <person name="Rahimi M.J."/>
            <person name="Shen Q."/>
            <person name="Grigoriev I.V."/>
            <person name="Kubicek C.P."/>
            <person name="Druzhinina I.S."/>
        </authorList>
    </citation>
    <scope>NUCLEOTIDE SEQUENCE [LARGE SCALE GENOMIC DNA]</scope>
    <source>
        <strain evidence="9">TUCIM 6016</strain>
    </source>
</reference>
<dbReference type="GO" id="GO:0030488">
    <property type="term" value="P:tRNA methylation"/>
    <property type="evidence" value="ECO:0007669"/>
    <property type="project" value="TreeGrafter"/>
</dbReference>
<feature type="non-terminal residue" evidence="8">
    <location>
        <position position="1"/>
    </location>
</feature>
<evidence type="ECO:0000256" key="6">
    <source>
        <dbReference type="ARBA" id="ARBA00038255"/>
    </source>
</evidence>
<dbReference type="InterPro" id="IPR015943">
    <property type="entry name" value="WD40/YVTN_repeat-like_dom_sf"/>
</dbReference>
<evidence type="ECO:0000313" key="8">
    <source>
        <dbReference type="EMBL" id="PTB68848.1"/>
    </source>
</evidence>
<dbReference type="AlphaFoldDB" id="A0A2T4BHU5"/>
<evidence type="ECO:0000256" key="3">
    <source>
        <dbReference type="ARBA" id="ARBA00022574"/>
    </source>
</evidence>
<comment type="similarity">
    <text evidence="6">Belongs to the WD repeat WDR6 family.</text>
</comment>
<dbReference type="PROSITE" id="PS50082">
    <property type="entry name" value="WD_REPEATS_2"/>
    <property type="match status" value="2"/>
</dbReference>
<keyword evidence="9" id="KW-1185">Reference proteome</keyword>
<dbReference type="Gene3D" id="2.130.10.10">
    <property type="entry name" value="YVTN repeat-like/Quinoprotein amine dehydrogenase"/>
    <property type="match status" value="3"/>
</dbReference>
<evidence type="ECO:0000313" key="9">
    <source>
        <dbReference type="Proteomes" id="UP000241546"/>
    </source>
</evidence>
<name>A0A2T4BHU5_9HYPO</name>
<dbReference type="PANTHER" id="PTHR14344">
    <property type="entry name" value="WD REPEAT PROTEIN"/>
    <property type="match status" value="1"/>
</dbReference>
<keyword evidence="4" id="KW-0819">tRNA processing</keyword>
<dbReference type="RefSeq" id="XP_024752168.1">
    <property type="nucleotide sequence ID" value="XM_024897375.1"/>
</dbReference>
<dbReference type="GeneID" id="36605493"/>
<protein>
    <submittedName>
        <fullName evidence="8">WD40 repeat-like protein</fullName>
    </submittedName>
</protein>
<dbReference type="EMBL" id="KZ680209">
    <property type="protein sequence ID" value="PTB68848.1"/>
    <property type="molecule type" value="Genomic_DNA"/>
</dbReference>
<evidence type="ECO:0000256" key="7">
    <source>
        <dbReference type="PROSITE-ProRule" id="PRU00221"/>
    </source>
</evidence>
<dbReference type="Proteomes" id="UP000241546">
    <property type="component" value="Unassembled WGS sequence"/>
</dbReference>
<dbReference type="Pfam" id="PF00400">
    <property type="entry name" value="WD40"/>
    <property type="match status" value="2"/>
</dbReference>
<dbReference type="InterPro" id="IPR036322">
    <property type="entry name" value="WD40_repeat_dom_sf"/>
</dbReference>
<keyword evidence="2" id="KW-0963">Cytoplasm</keyword>
<dbReference type="SMART" id="SM00320">
    <property type="entry name" value="WD40"/>
    <property type="match status" value="6"/>
</dbReference>
<gene>
    <name evidence="8" type="ORF">BBK36DRAFT_1207103</name>
</gene>
<dbReference type="SUPFAM" id="SSF50978">
    <property type="entry name" value="WD40 repeat-like"/>
    <property type="match status" value="3"/>
</dbReference>
<evidence type="ECO:0000256" key="2">
    <source>
        <dbReference type="ARBA" id="ARBA00022490"/>
    </source>
</evidence>
<evidence type="ECO:0000256" key="5">
    <source>
        <dbReference type="ARBA" id="ARBA00022737"/>
    </source>
</evidence>
<feature type="repeat" description="WD" evidence="7">
    <location>
        <begin position="806"/>
        <end position="827"/>
    </location>
</feature>
<organism evidence="8 9">
    <name type="scientific">Trichoderma citrinoviride</name>
    <dbReference type="NCBI Taxonomy" id="58853"/>
    <lineage>
        <taxon>Eukaryota</taxon>
        <taxon>Fungi</taxon>
        <taxon>Dikarya</taxon>
        <taxon>Ascomycota</taxon>
        <taxon>Pezizomycotina</taxon>
        <taxon>Sordariomycetes</taxon>
        <taxon>Hypocreomycetidae</taxon>
        <taxon>Hypocreales</taxon>
        <taxon>Hypocreaceae</taxon>
        <taxon>Trichoderma</taxon>
    </lineage>
</organism>
<dbReference type="PROSITE" id="PS00678">
    <property type="entry name" value="WD_REPEATS_1"/>
    <property type="match status" value="1"/>
</dbReference>
<dbReference type="PANTHER" id="PTHR14344:SF3">
    <property type="entry name" value="WD REPEAT-CONTAINING PROTEIN 6"/>
    <property type="match status" value="1"/>
</dbReference>
<evidence type="ECO:0000256" key="1">
    <source>
        <dbReference type="ARBA" id="ARBA00004496"/>
    </source>
</evidence>
<sequence length="1142" mass="124356">MGWIWGGTVCIKAVGSWNTQAGGNNLYLDIDLTRDLSHVPITALALSRSPSGQLLVLAGEDSDLVVYEAQTGQLKDRLLSRTSVFVDQPIHGIHVRHGRVLVWGGCHVAVLSLERLITEQQQQHDGVDGGRKRAVAKAMAPDWIFHGAFSEGDDSVGALATAHNEVIPLRYSSDTGDIHLGAAIAPSRPMLYSAHLTWTSDDTVLVAGGTVFGHVVVWKCRLAKDNGEGTTSTETLFNFEGHEGSIFGVDMSTVVLSDGSMARILASCSDDRTIRIWDITERDDGASRSHGPQAPQIIDTGFGGSDFNTTDADANQNPSRQNGSVAAAMGHASRIWGVKFGPSCGQDALSVYSFGEDATTQRWHLHLSHVAASSQEADRSSRHLMGKLSHSKTFSLHSGKHLWSRAVLLEDKAALVATGGADSQICLIDESNLLLGERSDTSLGNVLTLDTVDILRGLLDSGTSNTPAKEIISRYDFLSHDHILVTTSQGRLLLGHLKEPHVEPKWGQIEVPNNLRDDVKLCYVVKAIAPTAVLLGTTSGNIYHFHLTSQQIKHIASVPGKIIEMNRLSSRDGVAEVLIYLHGRAESHFFAIDVSTGHVHLQGQTKGLDPRFVPTAAGKLNDLLVVGSRHGFLSVLDRQEDGSYHSILDIATRSRDTITAILPLPPKSGSPHASRYILVTSRDGKYRIYELDRKSGSVLLHLRHETSPPFGPMIAGAWFTQDTVPELVLYGFRSKDFVIWNETRREELATIECGGAHRTFQLTYSEIIPGRYRFAFTKTSKLSISSSDRLAHEWVKAGIHGREIRSLSSNGRYIATGAEDTTIRIWEYIHVADGTQSELRCVAAMKAHITGLQKLVWLGDEYLFSSAGNEEFFVWKVQSLESDYTGLAVMCEGVFTDKSADADLRIMDFDVCQSDDSSGMVVTMGFSNSVIRTYRYTSDDGRFKLLAKGRYTGACLTQTRHLIMRDQLPRLLTASTDGHLALWRTEPHEGTLREYVLEQAVPLHQNSIKSLDMIESGEGYQVFTGGDDNSVGVTWLGATSGSTDGASWAFSGRSIVRRAHAAAIAGVLLIRRRTGVVGISVSNDQRVKLWSVPSDQDGNVELIRGDCIGVADAGDIAAVGDLDNGMATIVIAGVGLEAWSLK</sequence>
<dbReference type="OrthoDB" id="5594999at2759"/>
<dbReference type="InterPro" id="IPR051973">
    <property type="entry name" value="tRNA_Anticodon_Mtase-Reg"/>
</dbReference>
<feature type="repeat" description="WD" evidence="7">
    <location>
        <begin position="239"/>
        <end position="287"/>
    </location>
</feature>
<keyword evidence="3 7" id="KW-0853">WD repeat</keyword>
<dbReference type="InterPro" id="IPR001680">
    <property type="entry name" value="WD40_rpt"/>
</dbReference>